<dbReference type="Proteomes" id="UP000436694">
    <property type="component" value="Unassembled WGS sequence"/>
</dbReference>
<dbReference type="RefSeq" id="WP_153546418.1">
    <property type="nucleotide sequence ID" value="NZ_WIXK01000003.1"/>
</dbReference>
<evidence type="ECO:0000313" key="3">
    <source>
        <dbReference type="Proteomes" id="UP000436694"/>
    </source>
</evidence>
<organism evidence="2 3">
    <name type="scientific">Tritonibacter aquimaris</name>
    <dbReference type="NCBI Taxonomy" id="2663379"/>
    <lineage>
        <taxon>Bacteria</taxon>
        <taxon>Pseudomonadati</taxon>
        <taxon>Pseudomonadota</taxon>
        <taxon>Alphaproteobacteria</taxon>
        <taxon>Rhodobacterales</taxon>
        <taxon>Paracoccaceae</taxon>
        <taxon>Tritonibacter</taxon>
    </lineage>
</organism>
<feature type="region of interest" description="Disordered" evidence="1">
    <location>
        <begin position="200"/>
        <end position="238"/>
    </location>
</feature>
<comment type="caution">
    <text evidence="2">The sequence shown here is derived from an EMBL/GenBank/DDBJ whole genome shotgun (WGS) entry which is preliminary data.</text>
</comment>
<evidence type="ECO:0000313" key="2">
    <source>
        <dbReference type="EMBL" id="MQY42339.1"/>
    </source>
</evidence>
<accession>A0A844ALB7</accession>
<sequence>MILELIEPEDFEDLPSEAGPRWVALEKITRTRLSSALETNDHGRSAQGLKLQYMRVVSTAANELGIEGIGVPPGQDPSVRLDNFLIDVQAAVTRVSLNASDSAPIFGFRVRNEAKDRIRDLVLEIQRTIPQLQLTPNSERRLKTSLQNFSQELDNPKSRFSIGSGHLVAAMTVLNLVVTTTAAGPDALASIEKIQTIWGEEKERSESQTLRVPYEEPHGLLAPPPKQLPRPSHNSDEA</sequence>
<gene>
    <name evidence="2" type="ORF">GG681_06770</name>
</gene>
<evidence type="ECO:0000256" key="1">
    <source>
        <dbReference type="SAM" id="MobiDB-lite"/>
    </source>
</evidence>
<dbReference type="AlphaFoldDB" id="A0A844ALB7"/>
<proteinExistence type="predicted"/>
<reference evidence="2 3" key="1">
    <citation type="submission" date="2019-10" db="EMBL/GenBank/DDBJ databases">
        <title>Epibacterium sp. nov., isolated from seawater.</title>
        <authorList>
            <person name="Zhang X."/>
            <person name="Li N."/>
        </authorList>
    </citation>
    <scope>NUCLEOTIDE SEQUENCE [LARGE SCALE GENOMIC DNA]</scope>
    <source>
        <strain evidence="2 3">SM1969</strain>
    </source>
</reference>
<dbReference type="EMBL" id="WIXK01000003">
    <property type="protein sequence ID" value="MQY42339.1"/>
    <property type="molecule type" value="Genomic_DNA"/>
</dbReference>
<keyword evidence="3" id="KW-1185">Reference proteome</keyword>
<name>A0A844ALB7_9RHOB</name>
<protein>
    <submittedName>
        <fullName evidence="2">Uncharacterized protein</fullName>
    </submittedName>
</protein>